<evidence type="ECO:0000256" key="3">
    <source>
        <dbReference type="ARBA" id="ARBA00022741"/>
    </source>
</evidence>
<comment type="similarity">
    <text evidence="5">Belongs to the CofC family.</text>
</comment>
<protein>
    <recommendedName>
        <fullName evidence="5">3-phospho-D-glycerate guanylyltransferase</fullName>
        <shortName evidence="5">3PG guanylyltransferase</shortName>
        <ecNumber evidence="5">2.7.7.106</ecNumber>
    </recommendedName>
</protein>
<dbReference type="AlphaFoldDB" id="A0A4R4DS89"/>
<comment type="pathway">
    <text evidence="5">Cofactor biosynthesis; coenzyme F420 biosynthesis.</text>
</comment>
<dbReference type="SUPFAM" id="SSF53448">
    <property type="entry name" value="Nucleotide-diphospho-sugar transferases"/>
    <property type="match status" value="1"/>
</dbReference>
<dbReference type="UniPathway" id="UPA00071"/>
<dbReference type="PANTHER" id="PTHR40392">
    <property type="entry name" value="2-PHOSPHO-L-LACTATE GUANYLYLTRANSFERASE"/>
    <property type="match status" value="1"/>
</dbReference>
<dbReference type="RefSeq" id="WP_132287212.1">
    <property type="nucleotide sequence ID" value="NZ_SKBM01000006.1"/>
</dbReference>
<dbReference type="PANTHER" id="PTHR40392:SF1">
    <property type="entry name" value="2-PHOSPHO-L-LACTATE GUANYLYLTRANSFERASE"/>
    <property type="match status" value="1"/>
</dbReference>
<name>A0A4R4DS89_9PROT</name>
<keyword evidence="4 5" id="KW-0342">GTP-binding</keyword>
<dbReference type="GO" id="GO:0052645">
    <property type="term" value="P:F420-0 metabolic process"/>
    <property type="evidence" value="ECO:0007669"/>
    <property type="project" value="UniProtKB-UniRule"/>
</dbReference>
<gene>
    <name evidence="6" type="primary">cofC</name>
    <name evidence="5" type="synonym">fbiD</name>
    <name evidence="6" type="ORF">EXY23_08905</name>
</gene>
<dbReference type="Proteomes" id="UP000295023">
    <property type="component" value="Unassembled WGS sequence"/>
</dbReference>
<evidence type="ECO:0000256" key="4">
    <source>
        <dbReference type="ARBA" id="ARBA00023134"/>
    </source>
</evidence>
<keyword evidence="2 5" id="KW-0548">Nucleotidyltransferase</keyword>
<reference evidence="6 7" key="1">
    <citation type="submission" date="2019-03" db="EMBL/GenBank/DDBJ databases">
        <title>Paracraurococcus aquatilis NE82 genome sequence.</title>
        <authorList>
            <person name="Zhao Y."/>
            <person name="Du Z."/>
        </authorList>
    </citation>
    <scope>NUCLEOTIDE SEQUENCE [LARGE SCALE GENOMIC DNA]</scope>
    <source>
        <strain evidence="6 7">NE82</strain>
    </source>
</reference>
<keyword evidence="1 5" id="KW-0808">Transferase</keyword>
<dbReference type="GO" id="GO:0043814">
    <property type="term" value="F:phospholactate guanylyltransferase activity"/>
    <property type="evidence" value="ECO:0007669"/>
    <property type="project" value="InterPro"/>
</dbReference>
<evidence type="ECO:0000256" key="5">
    <source>
        <dbReference type="HAMAP-Rule" id="MF_02114"/>
    </source>
</evidence>
<dbReference type="Gene3D" id="3.90.550.10">
    <property type="entry name" value="Spore Coat Polysaccharide Biosynthesis Protein SpsA, Chain A"/>
    <property type="match status" value="1"/>
</dbReference>
<keyword evidence="7" id="KW-1185">Reference proteome</keyword>
<dbReference type="NCBIfam" id="TIGR03552">
    <property type="entry name" value="F420_cofC"/>
    <property type="match status" value="1"/>
</dbReference>
<organism evidence="6 7">
    <name type="scientific">Roseicella aquatilis</name>
    <dbReference type="NCBI Taxonomy" id="2527868"/>
    <lineage>
        <taxon>Bacteria</taxon>
        <taxon>Pseudomonadati</taxon>
        <taxon>Pseudomonadota</taxon>
        <taxon>Alphaproteobacteria</taxon>
        <taxon>Acetobacterales</taxon>
        <taxon>Roseomonadaceae</taxon>
        <taxon>Roseicella</taxon>
    </lineage>
</organism>
<comment type="function">
    <text evidence="5">Guanylyltransferase that catalyzes the activation of (2R)-3-phosphoglycerate (3PG) as 3-[(R)-glyceryl]-diphospho-5'-guanosine, via the condensation of 3PG with GTP. It is involved in the biosynthesis of a derivative of the hydride carrier cofactor coenzyme F420, 3PG-F420.</text>
</comment>
<evidence type="ECO:0000256" key="2">
    <source>
        <dbReference type="ARBA" id="ARBA00022695"/>
    </source>
</evidence>
<evidence type="ECO:0000313" key="7">
    <source>
        <dbReference type="Proteomes" id="UP000295023"/>
    </source>
</evidence>
<evidence type="ECO:0000256" key="1">
    <source>
        <dbReference type="ARBA" id="ARBA00022679"/>
    </source>
</evidence>
<accession>A0A4R4DS89</accession>
<dbReference type="HAMAP" id="MF_02114">
    <property type="entry name" value="CofC"/>
    <property type="match status" value="1"/>
</dbReference>
<sequence length="239" mass="24899">MSIWAVLPVKEMRGSKQRLSPLLSPEERVALMRVMVGEVLDALCAARGLTGVAVVTLDAWTTEEARRRGVRVITGGARDGHTGSVTAAARVLAAEGAAGVLTMPGDIPAVTPAEVEALLAVHGSAPAFTIAPAHDEKGSNGVVLSPPDVVPLRFGEDSYVPHLAAARARGIAPRIVPLPGVAMDIDHPADLAMFARLDVSRETRTLAWLRKAGVLERLGAGCAAPPPRPTRAEMSEGAP</sequence>
<evidence type="ECO:0000313" key="6">
    <source>
        <dbReference type="EMBL" id="TCZ64075.1"/>
    </source>
</evidence>
<dbReference type="EMBL" id="SKBM01000006">
    <property type="protein sequence ID" value="TCZ64075.1"/>
    <property type="molecule type" value="Genomic_DNA"/>
</dbReference>
<comment type="caution">
    <text evidence="6">The sequence shown here is derived from an EMBL/GenBank/DDBJ whole genome shotgun (WGS) entry which is preliminary data.</text>
</comment>
<dbReference type="EC" id="2.7.7.106" evidence="5"/>
<comment type="catalytic activity">
    <reaction evidence="5">
        <text>(2R)-3-phosphoglycerate + GTP + H(+) = 3-[(R)-glyceryl]-diphospho-5'-guanosine + diphosphate</text>
        <dbReference type="Rhea" id="RHEA:63440"/>
        <dbReference type="ChEBI" id="CHEBI:15378"/>
        <dbReference type="ChEBI" id="CHEBI:33019"/>
        <dbReference type="ChEBI" id="CHEBI:37565"/>
        <dbReference type="ChEBI" id="CHEBI:58272"/>
        <dbReference type="ChEBI" id="CHEBI:147306"/>
        <dbReference type="EC" id="2.7.7.106"/>
    </reaction>
</comment>
<dbReference type="InterPro" id="IPR029044">
    <property type="entry name" value="Nucleotide-diphossugar_trans"/>
</dbReference>
<dbReference type="GO" id="GO:0005525">
    <property type="term" value="F:GTP binding"/>
    <property type="evidence" value="ECO:0007669"/>
    <property type="project" value="UniProtKB-KW"/>
</dbReference>
<dbReference type="OrthoDB" id="6334386at2"/>
<keyword evidence="3 5" id="KW-0547">Nucleotide-binding</keyword>
<dbReference type="Pfam" id="PF01983">
    <property type="entry name" value="CofC"/>
    <property type="match status" value="1"/>
</dbReference>
<dbReference type="InterPro" id="IPR002835">
    <property type="entry name" value="CofC"/>
</dbReference>
<proteinExistence type="inferred from homology"/>